<proteinExistence type="predicted"/>
<dbReference type="RefSeq" id="WP_255805593.1">
    <property type="nucleotide sequence ID" value="NZ_CP038802.1"/>
</dbReference>
<reference evidence="1" key="1">
    <citation type="submission" date="2019-04" db="EMBL/GenBank/DDBJ databases">
        <title>Whole genome sequencing of oral phylogroup 2 treponemes.</title>
        <authorList>
            <person name="Chan Y."/>
            <person name="Zeng H.H."/>
            <person name="Yu X.L."/>
            <person name="Leung W.K."/>
            <person name="Watt R.M."/>
        </authorList>
    </citation>
    <scope>NUCLEOTIDE SEQUENCE</scope>
    <source>
        <strain evidence="1">OMZ 847</strain>
    </source>
</reference>
<sequence length="237" mass="28356">MEIRKVEDTHLENKTDNFTKTFRNLVAERIGPLDTAHSFMYLFNRFGIPNETTKDDYKIVYAYNFSCGDCIISIHASYRNHVYFNFFAPKKIWDDYENFFSQKIAHIQKRLNNAGIPFVDYWDDFYFDQTKAARKNIKIIKAFLTKEEKHNMYTLNDESISEKKRDEITKRLIAITRKHLTEEELNFVNPKAFLSLESPRLDLFPEIKNAAHFFIDEMLKPISVRDVQYNIKEYWSK</sequence>
<name>A0ABY5HQ63_9SPIR</name>
<dbReference type="Proteomes" id="UP001059401">
    <property type="component" value="Chromosome"/>
</dbReference>
<accession>A0ABY5HQ63</accession>
<evidence type="ECO:0000313" key="1">
    <source>
        <dbReference type="EMBL" id="UTY27597.1"/>
    </source>
</evidence>
<gene>
    <name evidence="1" type="ORF">E4N76_00330</name>
</gene>
<dbReference type="EMBL" id="CP038802">
    <property type="protein sequence ID" value="UTY27597.1"/>
    <property type="molecule type" value="Genomic_DNA"/>
</dbReference>
<evidence type="ECO:0000313" key="2">
    <source>
        <dbReference type="Proteomes" id="UP001059401"/>
    </source>
</evidence>
<organism evidence="1 2">
    <name type="scientific">Treponema putidum</name>
    <dbReference type="NCBI Taxonomy" id="221027"/>
    <lineage>
        <taxon>Bacteria</taxon>
        <taxon>Pseudomonadati</taxon>
        <taxon>Spirochaetota</taxon>
        <taxon>Spirochaetia</taxon>
        <taxon>Spirochaetales</taxon>
        <taxon>Treponemataceae</taxon>
        <taxon>Treponema</taxon>
    </lineage>
</organism>
<keyword evidence="2" id="KW-1185">Reference proteome</keyword>
<protein>
    <submittedName>
        <fullName evidence="1">Uncharacterized protein</fullName>
    </submittedName>
</protein>